<evidence type="ECO:0000256" key="1">
    <source>
        <dbReference type="ARBA" id="ARBA00001974"/>
    </source>
</evidence>
<keyword evidence="4" id="KW-0274">FAD</keyword>
<proteinExistence type="inferred from homology"/>
<dbReference type="PANTHER" id="PTHR42913">
    <property type="entry name" value="APOPTOSIS-INDUCING FACTOR 1"/>
    <property type="match status" value="1"/>
</dbReference>
<dbReference type="Pfam" id="PF07992">
    <property type="entry name" value="Pyr_redox_2"/>
    <property type="match status" value="1"/>
</dbReference>
<evidence type="ECO:0000256" key="4">
    <source>
        <dbReference type="ARBA" id="ARBA00022827"/>
    </source>
</evidence>
<evidence type="ECO:0000313" key="7">
    <source>
        <dbReference type="EMBL" id="MFD1019286.1"/>
    </source>
</evidence>
<gene>
    <name evidence="7" type="ORF">ACFQ2J_08770</name>
</gene>
<protein>
    <submittedName>
        <fullName evidence="7">FAD-dependent oxidoreductase</fullName>
    </submittedName>
</protein>
<dbReference type="SUPFAM" id="SSF51905">
    <property type="entry name" value="FAD/NAD(P)-binding domain"/>
    <property type="match status" value="2"/>
</dbReference>
<evidence type="ECO:0000256" key="5">
    <source>
        <dbReference type="ARBA" id="ARBA00023002"/>
    </source>
</evidence>
<dbReference type="InterPro" id="IPR023753">
    <property type="entry name" value="FAD/NAD-binding_dom"/>
</dbReference>
<comment type="similarity">
    <text evidence="2">Belongs to the NADH dehydrogenase family.</text>
</comment>
<keyword evidence="3" id="KW-0285">Flavoprotein</keyword>
<evidence type="ECO:0000256" key="3">
    <source>
        <dbReference type="ARBA" id="ARBA00022630"/>
    </source>
</evidence>
<dbReference type="RefSeq" id="WP_386058877.1">
    <property type="nucleotide sequence ID" value="NZ_JBHTKL010000002.1"/>
</dbReference>
<name>A0ABW3L0H3_9BACI</name>
<evidence type="ECO:0000256" key="2">
    <source>
        <dbReference type="ARBA" id="ARBA00005272"/>
    </source>
</evidence>
<reference evidence="8" key="1">
    <citation type="journal article" date="2019" name="Int. J. Syst. Evol. Microbiol.">
        <title>The Global Catalogue of Microorganisms (GCM) 10K type strain sequencing project: providing services to taxonomists for standard genome sequencing and annotation.</title>
        <authorList>
            <consortium name="The Broad Institute Genomics Platform"/>
            <consortium name="The Broad Institute Genome Sequencing Center for Infectious Disease"/>
            <person name="Wu L."/>
            <person name="Ma J."/>
        </authorList>
    </citation>
    <scope>NUCLEOTIDE SEQUENCE [LARGE SCALE GENOMIC DNA]</scope>
    <source>
        <strain evidence="8">CCUG 56607</strain>
    </source>
</reference>
<dbReference type="Gene3D" id="3.50.50.100">
    <property type="match status" value="1"/>
</dbReference>
<comment type="cofactor">
    <cofactor evidence="1">
        <name>FAD</name>
        <dbReference type="ChEBI" id="CHEBI:57692"/>
    </cofactor>
</comment>
<organism evidence="7 8">
    <name type="scientific">Thalassobacillus hwangdonensis</name>
    <dbReference type="NCBI Taxonomy" id="546108"/>
    <lineage>
        <taxon>Bacteria</taxon>
        <taxon>Bacillati</taxon>
        <taxon>Bacillota</taxon>
        <taxon>Bacilli</taxon>
        <taxon>Bacillales</taxon>
        <taxon>Bacillaceae</taxon>
        <taxon>Thalassobacillus</taxon>
    </lineage>
</organism>
<dbReference type="InterPro" id="IPR051169">
    <property type="entry name" value="NADH-Q_oxidoreductase"/>
</dbReference>
<accession>A0ABW3L0H3</accession>
<dbReference type="EMBL" id="JBHTKL010000002">
    <property type="protein sequence ID" value="MFD1019286.1"/>
    <property type="molecule type" value="Genomic_DNA"/>
</dbReference>
<feature type="domain" description="FAD/NAD(P)-binding" evidence="6">
    <location>
        <begin position="4"/>
        <end position="294"/>
    </location>
</feature>
<dbReference type="InterPro" id="IPR036188">
    <property type="entry name" value="FAD/NAD-bd_sf"/>
</dbReference>
<sequence length="362" mass="40673">MGSRVILVGGGHAHLKAVQSIMEERPAHIEVLLISPSSYQYYSGMFSGYTEGIYTKEQIRIDLKQLCARAGIRFIEKTAVLLKTAEKKLVCADGSVYPFDVISFDIGSKNVPQELTQDAVHSIKPNYTFIDHIDSLRESRFPLIVGGGAAGTELALSIRAYKRRNNLEGTVRLISSEDVLSSEPKLTSLKLKRLLKKSGVQVWDHERAVEVHEDHVRTDRNNKVRHTGVLWLGGPVAPPIFEKSALPLDEHGFVSVEGTLQVEGYPYIFAAGDCATLKDHRDLPKNGVYAVRQGPVLWGNIRKYINKQDDLETFEPQARYLYILSTGFQEGFLVYGAFSMHGKQAWKIKNKIDQAFMDEFKF</sequence>
<evidence type="ECO:0000313" key="8">
    <source>
        <dbReference type="Proteomes" id="UP001596990"/>
    </source>
</evidence>
<dbReference type="PANTHER" id="PTHR42913:SF9">
    <property type="entry name" value="SLR1591 PROTEIN"/>
    <property type="match status" value="1"/>
</dbReference>
<keyword evidence="5" id="KW-0560">Oxidoreductase</keyword>
<keyword evidence="8" id="KW-1185">Reference proteome</keyword>
<comment type="caution">
    <text evidence="7">The sequence shown here is derived from an EMBL/GenBank/DDBJ whole genome shotgun (WGS) entry which is preliminary data.</text>
</comment>
<evidence type="ECO:0000259" key="6">
    <source>
        <dbReference type="Pfam" id="PF07992"/>
    </source>
</evidence>
<dbReference type="Proteomes" id="UP001596990">
    <property type="component" value="Unassembled WGS sequence"/>
</dbReference>